<comment type="caution">
    <text evidence="1">The sequence shown here is derived from an EMBL/GenBank/DDBJ whole genome shotgun (WGS) entry which is preliminary data.</text>
</comment>
<gene>
    <name evidence="1" type="ORF">VTL71DRAFT_10699</name>
</gene>
<sequence length="78" mass="9153">MEGNAFTVRVIKILNELVAHIFQHIKTEGEKYYLEMKRRWFWELASLKDRVNTPIDLAQRNLSLHNPKLAAENVGCRS</sequence>
<evidence type="ECO:0000313" key="1">
    <source>
        <dbReference type="EMBL" id="KAL2073375.1"/>
    </source>
</evidence>
<organism evidence="1 2">
    <name type="scientific">Oculimacula yallundae</name>
    <dbReference type="NCBI Taxonomy" id="86028"/>
    <lineage>
        <taxon>Eukaryota</taxon>
        <taxon>Fungi</taxon>
        <taxon>Dikarya</taxon>
        <taxon>Ascomycota</taxon>
        <taxon>Pezizomycotina</taxon>
        <taxon>Leotiomycetes</taxon>
        <taxon>Helotiales</taxon>
        <taxon>Ploettnerulaceae</taxon>
        <taxon>Oculimacula</taxon>
    </lineage>
</organism>
<accession>A0ABR4CU52</accession>
<dbReference type="EMBL" id="JAZHXI010000003">
    <property type="protein sequence ID" value="KAL2073375.1"/>
    <property type="molecule type" value="Genomic_DNA"/>
</dbReference>
<proteinExistence type="predicted"/>
<reference evidence="1 2" key="1">
    <citation type="journal article" date="2024" name="Commun. Biol.">
        <title>Comparative genomic analysis of thermophilic fungi reveals convergent evolutionary adaptations and gene losses.</title>
        <authorList>
            <person name="Steindorff A.S."/>
            <person name="Aguilar-Pontes M.V."/>
            <person name="Robinson A.J."/>
            <person name="Andreopoulos B."/>
            <person name="LaButti K."/>
            <person name="Kuo A."/>
            <person name="Mondo S."/>
            <person name="Riley R."/>
            <person name="Otillar R."/>
            <person name="Haridas S."/>
            <person name="Lipzen A."/>
            <person name="Grimwood J."/>
            <person name="Schmutz J."/>
            <person name="Clum A."/>
            <person name="Reid I.D."/>
            <person name="Moisan M.C."/>
            <person name="Butler G."/>
            <person name="Nguyen T.T.M."/>
            <person name="Dewar K."/>
            <person name="Conant G."/>
            <person name="Drula E."/>
            <person name="Henrissat B."/>
            <person name="Hansel C."/>
            <person name="Singer S."/>
            <person name="Hutchinson M.I."/>
            <person name="de Vries R.P."/>
            <person name="Natvig D.O."/>
            <person name="Powell A.J."/>
            <person name="Tsang A."/>
            <person name="Grigoriev I.V."/>
        </authorList>
    </citation>
    <scope>NUCLEOTIDE SEQUENCE [LARGE SCALE GENOMIC DNA]</scope>
    <source>
        <strain evidence="1 2">CBS 494.80</strain>
    </source>
</reference>
<evidence type="ECO:0000313" key="2">
    <source>
        <dbReference type="Proteomes" id="UP001595075"/>
    </source>
</evidence>
<dbReference type="Proteomes" id="UP001595075">
    <property type="component" value="Unassembled WGS sequence"/>
</dbReference>
<keyword evidence="2" id="KW-1185">Reference proteome</keyword>
<name>A0ABR4CU52_9HELO</name>
<protein>
    <submittedName>
        <fullName evidence="1">Uncharacterized protein</fullName>
    </submittedName>
</protein>